<sequence length="204" mass="21098">MPQPLSTATSRDGRVHAVLRSRTAAAHRRLDAAFDLARLPERGPYGAFLRASAAALIPLEARLDASGAAAVLPDWPARRRGAALLADLAGLDEPYAPSAGAGAPLERDTLLGVLYVLEGSRLGGAMIRRAVLAGGDPAACANLRYLDHGRGRRFWPSFLARLDGAAPDEAGLGRMTEGALAAFAAFERAASTVASPGALAHTVG</sequence>
<keyword evidence="2" id="KW-1185">Reference proteome</keyword>
<accession>A0ABQ4SL60</accession>
<dbReference type="RefSeq" id="WP_238241325.1">
    <property type="nucleotide sequence ID" value="NZ_BPQQ01000097.1"/>
</dbReference>
<reference evidence="1" key="1">
    <citation type="journal article" date="2021" name="Front. Microbiol.">
        <title>Comprehensive Comparative Genomics and Phenotyping of Methylobacterium Species.</title>
        <authorList>
            <person name="Alessa O."/>
            <person name="Ogura Y."/>
            <person name="Fujitani Y."/>
            <person name="Takami H."/>
            <person name="Hayashi T."/>
            <person name="Sahin N."/>
            <person name="Tani A."/>
        </authorList>
    </citation>
    <scope>NUCLEOTIDE SEQUENCE</scope>
    <source>
        <strain evidence="1">DSM 17168</strain>
    </source>
</reference>
<evidence type="ECO:0000313" key="2">
    <source>
        <dbReference type="Proteomes" id="UP001055153"/>
    </source>
</evidence>
<evidence type="ECO:0008006" key="3">
    <source>
        <dbReference type="Google" id="ProtNLM"/>
    </source>
</evidence>
<evidence type="ECO:0000313" key="1">
    <source>
        <dbReference type="EMBL" id="GJE03956.1"/>
    </source>
</evidence>
<dbReference type="InterPro" id="IPR016084">
    <property type="entry name" value="Haem_Oase-like_multi-hlx"/>
</dbReference>
<dbReference type="SUPFAM" id="SSF48613">
    <property type="entry name" value="Heme oxygenase-like"/>
    <property type="match status" value="1"/>
</dbReference>
<dbReference type="EMBL" id="BPQQ01000097">
    <property type="protein sequence ID" value="GJE03956.1"/>
    <property type="molecule type" value="Genomic_DNA"/>
</dbReference>
<dbReference type="CDD" id="cd19166">
    <property type="entry name" value="HemeO-bac"/>
    <property type="match status" value="1"/>
</dbReference>
<protein>
    <recommendedName>
        <fullName evidence="3">Heme oxygenase</fullName>
    </recommendedName>
</protein>
<gene>
    <name evidence="1" type="ORF">GMJLKIPL_5913</name>
</gene>
<dbReference type="Gene3D" id="1.20.910.10">
    <property type="entry name" value="Heme oxygenase-like"/>
    <property type="match status" value="1"/>
</dbReference>
<reference evidence="1" key="2">
    <citation type="submission" date="2021-08" db="EMBL/GenBank/DDBJ databases">
        <authorList>
            <person name="Tani A."/>
            <person name="Ola A."/>
            <person name="Ogura Y."/>
            <person name="Katsura K."/>
            <person name="Hayashi T."/>
        </authorList>
    </citation>
    <scope>NUCLEOTIDE SEQUENCE</scope>
    <source>
        <strain evidence="1">DSM 17168</strain>
    </source>
</reference>
<comment type="caution">
    <text evidence="1">The sequence shown here is derived from an EMBL/GenBank/DDBJ whole genome shotgun (WGS) entry which is preliminary data.</text>
</comment>
<proteinExistence type="predicted"/>
<name>A0ABQ4SL60_9HYPH</name>
<organism evidence="1 2">
    <name type="scientific">Methylobacterium isbiliense</name>
    <dbReference type="NCBI Taxonomy" id="315478"/>
    <lineage>
        <taxon>Bacteria</taxon>
        <taxon>Pseudomonadati</taxon>
        <taxon>Pseudomonadota</taxon>
        <taxon>Alphaproteobacteria</taxon>
        <taxon>Hyphomicrobiales</taxon>
        <taxon>Methylobacteriaceae</taxon>
        <taxon>Methylobacterium</taxon>
    </lineage>
</organism>
<dbReference type="Proteomes" id="UP001055153">
    <property type="component" value="Unassembled WGS sequence"/>
</dbReference>